<name>A0A9P5SWB3_9FUNG</name>
<reference evidence="2" key="1">
    <citation type="journal article" date="2020" name="Fungal Divers.">
        <title>Resolving the Mortierellaceae phylogeny through synthesis of multi-gene phylogenetics and phylogenomics.</title>
        <authorList>
            <person name="Vandepol N."/>
            <person name="Liber J."/>
            <person name="Desiro A."/>
            <person name="Na H."/>
            <person name="Kennedy M."/>
            <person name="Barry K."/>
            <person name="Grigoriev I.V."/>
            <person name="Miller A.N."/>
            <person name="O'Donnell K."/>
            <person name="Stajich J.E."/>
            <person name="Bonito G."/>
        </authorList>
    </citation>
    <scope>NUCLEOTIDE SEQUENCE</scope>
    <source>
        <strain evidence="2">NVP1</strain>
    </source>
</reference>
<dbReference type="AlphaFoldDB" id="A0A9P5SWB3"/>
<feature type="non-terminal residue" evidence="2">
    <location>
        <position position="1"/>
    </location>
</feature>
<sequence length="446" mass="50814">GSIQPDNGHIKGVPKQGQPATDEVSKEQQLYESILRIKERELTEAQGRLTDLATKYRGIYNVKQNSLTLTLEDPAMTDAFREDLRFNTFLKRMDITMAATWLWTELDLKSIAGAIVETNISQFILDGNGCVTENKQLLERVGGDSRAVFGYGHTTPPRTGMLSGPHVGKLGLGTRFDPLIQLMAHPQLKQFHVKGMPELLKEFDCDLPKDLTHLDILQMDLNISDWEGIHATRFHNVITRCTQLRCLVLGCWPDKYYVYLERTRHALAQTPTRKFPVQVQLFSMGRTHMAAEFNERLEMSTLGVHLQGSNGVEWVPVLMSRMTRQLRELRLDYLECHDWTEPLLGWLKDLWSSENELRELRMNWPSVPLEVVPRLGDIFKLAKSPKVRVSKPCMHELWKGFETAMVHHSAWQASMRQAAQTDPSGPAGPDRSQQCMNGFKPKGKQG</sequence>
<gene>
    <name evidence="2" type="ORF">BG006_006288</name>
</gene>
<comment type="caution">
    <text evidence="2">The sequence shown here is derived from an EMBL/GenBank/DDBJ whole genome shotgun (WGS) entry which is preliminary data.</text>
</comment>
<evidence type="ECO:0000313" key="2">
    <source>
        <dbReference type="EMBL" id="KAF9337110.1"/>
    </source>
</evidence>
<evidence type="ECO:0000256" key="1">
    <source>
        <dbReference type="SAM" id="MobiDB-lite"/>
    </source>
</evidence>
<keyword evidence="3" id="KW-1185">Reference proteome</keyword>
<proteinExistence type="predicted"/>
<dbReference type="Proteomes" id="UP000696485">
    <property type="component" value="Unassembled WGS sequence"/>
</dbReference>
<dbReference type="EMBL" id="JAAAUY010000037">
    <property type="protein sequence ID" value="KAF9337110.1"/>
    <property type="molecule type" value="Genomic_DNA"/>
</dbReference>
<protein>
    <submittedName>
        <fullName evidence="2">Uncharacterized protein</fullName>
    </submittedName>
</protein>
<feature type="region of interest" description="Disordered" evidence="1">
    <location>
        <begin position="412"/>
        <end position="446"/>
    </location>
</feature>
<accession>A0A9P5SWB3</accession>
<organism evidence="2 3">
    <name type="scientific">Podila minutissima</name>
    <dbReference type="NCBI Taxonomy" id="64525"/>
    <lineage>
        <taxon>Eukaryota</taxon>
        <taxon>Fungi</taxon>
        <taxon>Fungi incertae sedis</taxon>
        <taxon>Mucoromycota</taxon>
        <taxon>Mortierellomycotina</taxon>
        <taxon>Mortierellomycetes</taxon>
        <taxon>Mortierellales</taxon>
        <taxon>Mortierellaceae</taxon>
        <taxon>Podila</taxon>
    </lineage>
</organism>
<feature type="compositionally biased region" description="Polar residues" evidence="1">
    <location>
        <begin position="412"/>
        <end position="423"/>
    </location>
</feature>
<feature type="region of interest" description="Disordered" evidence="1">
    <location>
        <begin position="1"/>
        <end position="24"/>
    </location>
</feature>
<evidence type="ECO:0000313" key="3">
    <source>
        <dbReference type="Proteomes" id="UP000696485"/>
    </source>
</evidence>